<dbReference type="Proteomes" id="UP000515917">
    <property type="component" value="Chromosome"/>
</dbReference>
<comment type="subcellular location">
    <subcellularLocation>
        <location evidence="1">Cell outer membrane</location>
    </subcellularLocation>
</comment>
<dbReference type="KEGG" id="ifl:C1H71_02040"/>
<name>A0A7G3G5R4_9NEIS</name>
<gene>
    <name evidence="4" type="ORF">C1H71_02040</name>
</gene>
<dbReference type="InterPro" id="IPR036942">
    <property type="entry name" value="Beta-barrel_TonB_sf"/>
</dbReference>
<dbReference type="Gene3D" id="2.40.170.20">
    <property type="entry name" value="TonB-dependent receptor, beta-barrel domain"/>
    <property type="match status" value="1"/>
</dbReference>
<keyword evidence="5" id="KW-1185">Reference proteome</keyword>
<dbReference type="PANTHER" id="PTHR47234:SF1">
    <property type="entry name" value="TONB-DEPENDENT RECEPTOR"/>
    <property type="match status" value="1"/>
</dbReference>
<dbReference type="AlphaFoldDB" id="A0A7G3G5R4"/>
<dbReference type="GO" id="GO:0009279">
    <property type="term" value="C:cell outer membrane"/>
    <property type="evidence" value="ECO:0007669"/>
    <property type="project" value="UniProtKB-SubCell"/>
</dbReference>
<evidence type="ECO:0000313" key="5">
    <source>
        <dbReference type="Proteomes" id="UP000515917"/>
    </source>
</evidence>
<sequence>MDLNLGYKTDGWGKFTLRDQFSYLLSYKRSDLQDTPPVDRTGGYNYPDWENRITLAYQYAEFDATVSAKTFARVRDAADDPENSSNPDGYLPSYTTFNFAFGSKLDKKTSFAIGVNNIFDRVAPYSVDGGGYNGTTSGRYGFVSVDYKL</sequence>
<keyword evidence="2" id="KW-0472">Membrane</keyword>
<dbReference type="RefSeq" id="WP_188053523.1">
    <property type="nucleotide sequence ID" value="NZ_CP025781.1"/>
</dbReference>
<organism evidence="4 5">
    <name type="scientific">Iodobacter fluviatilis</name>
    <dbReference type="NCBI Taxonomy" id="537"/>
    <lineage>
        <taxon>Bacteria</taxon>
        <taxon>Pseudomonadati</taxon>
        <taxon>Pseudomonadota</taxon>
        <taxon>Betaproteobacteria</taxon>
        <taxon>Neisseriales</taxon>
        <taxon>Chitinibacteraceae</taxon>
        <taxon>Iodobacter</taxon>
    </lineage>
</organism>
<evidence type="ECO:0000256" key="2">
    <source>
        <dbReference type="ARBA" id="ARBA00023136"/>
    </source>
</evidence>
<accession>A0A7G3G5R4</accession>
<proteinExistence type="predicted"/>
<dbReference type="PANTHER" id="PTHR47234">
    <property type="match status" value="1"/>
</dbReference>
<keyword evidence="3" id="KW-0998">Cell outer membrane</keyword>
<reference evidence="4 5" key="1">
    <citation type="submission" date="2018-01" db="EMBL/GenBank/DDBJ databases">
        <title>Genome sequence of Iodobacter sp. strain PCH194 isolated from Indian Trans-Himalaya.</title>
        <authorList>
            <person name="Kumar V."/>
            <person name="Thakur V."/>
            <person name="Kumar S."/>
            <person name="Singh D."/>
        </authorList>
    </citation>
    <scope>NUCLEOTIDE SEQUENCE [LARGE SCALE GENOMIC DNA]</scope>
    <source>
        <strain evidence="4 5">PCH194</strain>
    </source>
</reference>
<protein>
    <submittedName>
        <fullName evidence="4">Uncharacterized protein</fullName>
    </submittedName>
</protein>
<evidence type="ECO:0000256" key="3">
    <source>
        <dbReference type="ARBA" id="ARBA00023237"/>
    </source>
</evidence>
<dbReference type="EMBL" id="CP025781">
    <property type="protein sequence ID" value="QBC42458.1"/>
    <property type="molecule type" value="Genomic_DNA"/>
</dbReference>
<dbReference type="SUPFAM" id="SSF56935">
    <property type="entry name" value="Porins"/>
    <property type="match status" value="1"/>
</dbReference>
<evidence type="ECO:0000313" key="4">
    <source>
        <dbReference type="EMBL" id="QBC42458.1"/>
    </source>
</evidence>
<evidence type="ECO:0000256" key="1">
    <source>
        <dbReference type="ARBA" id="ARBA00004442"/>
    </source>
</evidence>